<feature type="domain" description="PAS" evidence="20">
    <location>
        <begin position="183"/>
        <end position="254"/>
    </location>
</feature>
<dbReference type="PROSITE" id="PS50109">
    <property type="entry name" value="HIS_KIN"/>
    <property type="match status" value="1"/>
</dbReference>
<protein>
    <recommendedName>
        <fullName evidence="3">histidine kinase</fullName>
        <ecNumber evidence="3">2.7.13.3</ecNumber>
    </recommendedName>
</protein>
<dbReference type="PROSITE" id="PS50113">
    <property type="entry name" value="PAC"/>
    <property type="match status" value="6"/>
</dbReference>
<keyword evidence="6 16" id="KW-0597">Phosphoprotein</keyword>
<dbReference type="SMART" id="SM00091">
    <property type="entry name" value="PAS"/>
    <property type="match status" value="9"/>
</dbReference>
<evidence type="ECO:0000256" key="2">
    <source>
        <dbReference type="ARBA" id="ARBA00004429"/>
    </source>
</evidence>
<dbReference type="InterPro" id="IPR035965">
    <property type="entry name" value="PAS-like_dom_sf"/>
</dbReference>
<feature type="domain" description="PAS" evidence="20">
    <location>
        <begin position="723"/>
        <end position="795"/>
    </location>
</feature>
<dbReference type="Pfam" id="PF13185">
    <property type="entry name" value="GAF_2"/>
    <property type="match status" value="1"/>
</dbReference>
<dbReference type="InterPro" id="IPR003018">
    <property type="entry name" value="GAF"/>
</dbReference>
<dbReference type="Gene3D" id="3.30.450.20">
    <property type="entry name" value="PAS domain"/>
    <property type="match status" value="9"/>
</dbReference>
<evidence type="ECO:0000259" key="20">
    <source>
        <dbReference type="PROSITE" id="PS50112"/>
    </source>
</evidence>
<dbReference type="PATRIC" id="fig|56110.3.peg.6238"/>
<evidence type="ECO:0000256" key="6">
    <source>
        <dbReference type="ARBA" id="ARBA00022553"/>
    </source>
</evidence>
<keyword evidence="23" id="KW-1185">Reference proteome</keyword>
<dbReference type="InterPro" id="IPR011006">
    <property type="entry name" value="CheY-like_superfamily"/>
</dbReference>
<dbReference type="RefSeq" id="WP_015151215.1">
    <property type="nucleotide sequence ID" value="NC_019693.1"/>
</dbReference>
<evidence type="ECO:0000313" key="22">
    <source>
        <dbReference type="EMBL" id="AFY84601.1"/>
    </source>
</evidence>
<accession>K9TR00</accession>
<dbReference type="FunFam" id="3.30.565.10:FF:000023">
    <property type="entry name" value="PAS domain-containing sensor histidine kinase"/>
    <property type="match status" value="1"/>
</dbReference>
<dbReference type="InterPro" id="IPR003594">
    <property type="entry name" value="HATPase_dom"/>
</dbReference>
<feature type="modified residue" description="4-aspartylphosphate" evidence="16">
    <location>
        <position position="1686"/>
    </location>
</feature>
<dbReference type="GO" id="GO:0005524">
    <property type="term" value="F:ATP binding"/>
    <property type="evidence" value="ECO:0007669"/>
    <property type="project" value="UniProtKB-KW"/>
</dbReference>
<dbReference type="InterPro" id="IPR029016">
    <property type="entry name" value="GAF-like_dom_sf"/>
</dbReference>
<evidence type="ECO:0000256" key="11">
    <source>
        <dbReference type="ARBA" id="ARBA00022777"/>
    </source>
</evidence>
<dbReference type="HOGENOM" id="CLU_239188_0_0_3"/>
<sequence length="1757" mass="197693">MDVEDNLAVGGEMGRLMGRIDWTATPLGAMESWPGSLRNAVNLSLTSPVAIAILWGPDWVQFYNDAYHQLLENTPQLQLLGQSVRDCWTTHFPSIARAVASVFATGQAEQLENQCFECDRCHCAEEVTITLSFSPIFDEQGEVAGIFNIITRIPQTPIPLHQEPEILELMASSLPIPETSQQDTEFFTLALKTAKLGYWQVDLAKGTLTCSDQCKANFGLPPEAEFSHETLFAALHPDDREPVQAAIQRTLNERVDYQVEERCFWPDGSLHCLIVRGGLVYDSQGTPIRMVGFTLDITDRKQFEESLQSAHHRISNVLKSIPDGFIALDDNRRFTYVNSEAGRLLQRSPDELLGKAVSEELTTQGGNLDWLNAPALQRSQAQRIPVIEEYCVSEWNQWIEISAFPLNEGIGVYIRDISDRQRTQQRQSAQYAIAQVLAEASTWVDAVPGILQALCESLGWQVGTIWTLHPQDNRLHSFQTWHLPGLEIQEFLDLTAQISFAPGVGLPGRIWENRQPAWISDLEKDGNFLRAAAAIKAGLRTACGFPILLGDKLLGEIECFSDRLQAPDPDLLDLMAAIGSQVGQFIERKRTEDALRESQELFSHFMSHSPFAAFIKDAAGQIIYVNGALERWLQRPNADILGKTDFELFPIEVARNLHINDRQVLEQDAPIQFLETIEQEDRETCYYMSYKFPFRDRTGQQFLAGVCLDINDRLRAEAALQENERRLSMALSAANAGIWEWNLTTDRWFWSDENYCLLGYEPGECATTYQNWLAAIHPDDRQTVEASVQKTLNSPSNFNLEYRVLLPNGSVRWLSNIGETLLDENGQIKGMSGIQIDITDRKGTEEALRTSAQRLSLALEAAKMGDCSWEMASDRVTFSQKAADIFGIVPEPDLTWAAIQEMLPEEELHRVQQAMERTIRDRLDYDIEYRIQRPDGSQRWVAVKGLAQYDANGQVLGILGVMQDISDRKQQEVEKQELLDRVRMKRKLLNAILEQLPAGVIVAEAPSGNILLFNEQIKQIAQIPDSLQVNNLTQPNLYQGFYPDGRAYQLQDWPLYRSVYNGEVVKNEEIHFEREDGTRGIILVNSAPVYDENGTIRAGVVTFSDITDRYLAQEAIRQTEGVYRAIGESLDYGIWICDRQGHHLYASDSFLRLVGMTLEEWKGLGWVQVLSPEAAQQTLADWTAGATTGELWDREQLVRGVDGNWYPILVRGVPVRNQSGEIICWAGINLDISRLKQVEGELRESEYRFRLLADKVPIQIWMQDEQACCHFVNERYREFTGLCQSDITQDWTESLHPEDWAGYIREYSLAIAHRREHRAIVRMRRHDGVYRWMEVLGLPRFEGTRFVGYVGCNTDITERKQAEEEREQLLARERAAREESEAANRIKDEFLAVLSHELRSPLNPILGWSRLLRTRQFDTASRDRALETIERNARLLSKLIEDLLDVSRILQGKIALHVGSVELVSTLESALETVQLAASSKEIQIATHFESNIGLVSGDRDRIQQIMWNLLSNAVKFTPPGGQVDVYLQRKGSCAQIKVTDTGKGIDREFLPYVFDLFRQQDGKTTRQFGGLGLGLAIVRYLTELHGGTVAVTSLGEGQGATFTICLPLTQDRGTSGVSIECESVLDPVASPLTGVQILLVDDEPDMRELATTILAEAGAQVKVAASAVEAVNCLDCHSFDVLVSDLGMPDIDGYMLIRQVRNRPSKQGGAIPAIALTAYAGESNQQKALQAGFQLHLSKPVEPEVLVKAIQQLIPD</sequence>
<dbReference type="SMART" id="SM00086">
    <property type="entry name" value="PAC"/>
    <property type="match status" value="6"/>
</dbReference>
<dbReference type="Gene3D" id="3.40.50.2300">
    <property type="match status" value="1"/>
</dbReference>
<dbReference type="eggNOG" id="COG2203">
    <property type="taxonomic scope" value="Bacteria"/>
</dbReference>
<keyword evidence="17" id="KW-0175">Coiled coil</keyword>
<feature type="domain" description="PAC" evidence="21">
    <location>
        <begin position="925"/>
        <end position="977"/>
    </location>
</feature>
<dbReference type="FunFam" id="2.10.70.100:FF:000001">
    <property type="entry name" value="Sensory transduction histidine kinase"/>
    <property type="match status" value="1"/>
</dbReference>
<feature type="domain" description="PAC" evidence="21">
    <location>
        <begin position="253"/>
        <end position="309"/>
    </location>
</feature>
<keyword evidence="4" id="KW-1003">Cell membrane</keyword>
<keyword evidence="13" id="KW-1133">Transmembrane helix</keyword>
<name>K9TR00_9CYAN</name>
<dbReference type="PRINTS" id="PR00344">
    <property type="entry name" value="BCTRLSENSOR"/>
</dbReference>
<dbReference type="InterPro" id="IPR001610">
    <property type="entry name" value="PAC"/>
</dbReference>
<dbReference type="eggNOG" id="COG0784">
    <property type="taxonomic scope" value="Bacteria"/>
</dbReference>
<dbReference type="EC" id="2.7.13.3" evidence="3"/>
<dbReference type="STRING" id="56110.Oscil6304_5099"/>
<dbReference type="CDD" id="cd00130">
    <property type="entry name" value="PAS"/>
    <property type="match status" value="7"/>
</dbReference>
<dbReference type="InterPro" id="IPR013656">
    <property type="entry name" value="PAS_4"/>
</dbReference>
<evidence type="ECO:0000256" key="17">
    <source>
        <dbReference type="SAM" id="Coils"/>
    </source>
</evidence>
<comment type="subcellular location">
    <subcellularLocation>
        <location evidence="2">Cell inner membrane</location>
        <topology evidence="2">Multi-pass membrane protein</topology>
    </subcellularLocation>
</comment>
<dbReference type="Pfam" id="PF00512">
    <property type="entry name" value="HisKA"/>
    <property type="match status" value="1"/>
</dbReference>
<keyword evidence="5" id="KW-0997">Cell inner membrane</keyword>
<dbReference type="NCBIfam" id="TIGR00229">
    <property type="entry name" value="sensory_box"/>
    <property type="match status" value="7"/>
</dbReference>
<evidence type="ECO:0000259" key="21">
    <source>
        <dbReference type="PROSITE" id="PS50113"/>
    </source>
</evidence>
<dbReference type="PANTHER" id="PTHR43304">
    <property type="entry name" value="PHYTOCHROME-LIKE PROTEIN CPH1"/>
    <property type="match status" value="1"/>
</dbReference>
<keyword evidence="11" id="KW-0418">Kinase</keyword>
<dbReference type="PROSITE" id="PS50112">
    <property type="entry name" value="PAS"/>
    <property type="match status" value="6"/>
</dbReference>
<dbReference type="Proteomes" id="UP000010367">
    <property type="component" value="Chromosome"/>
</dbReference>
<dbReference type="InParanoid" id="K9TR00"/>
<dbReference type="InterPro" id="IPR003661">
    <property type="entry name" value="HisK_dim/P_dom"/>
</dbReference>
<dbReference type="InterPro" id="IPR001789">
    <property type="entry name" value="Sig_transdc_resp-reg_receiver"/>
</dbReference>
<dbReference type="Gene3D" id="2.10.70.100">
    <property type="match status" value="3"/>
</dbReference>
<evidence type="ECO:0000256" key="3">
    <source>
        <dbReference type="ARBA" id="ARBA00012438"/>
    </source>
</evidence>
<evidence type="ECO:0000259" key="18">
    <source>
        <dbReference type="PROSITE" id="PS50109"/>
    </source>
</evidence>
<reference evidence="22 23" key="1">
    <citation type="submission" date="2012-06" db="EMBL/GenBank/DDBJ databases">
        <title>Finished chromosome of genome of Oscillatoria acuminata PCC 6304.</title>
        <authorList>
            <consortium name="US DOE Joint Genome Institute"/>
            <person name="Gugger M."/>
            <person name="Coursin T."/>
            <person name="Rippka R."/>
            <person name="Tandeau De Marsac N."/>
            <person name="Huntemann M."/>
            <person name="Wei C.-L."/>
            <person name="Han J."/>
            <person name="Detter J.C."/>
            <person name="Han C."/>
            <person name="Tapia R."/>
            <person name="Davenport K."/>
            <person name="Daligault H."/>
            <person name="Erkkila T."/>
            <person name="Gu W."/>
            <person name="Munk A.C.C."/>
            <person name="Teshima H."/>
            <person name="Xu Y."/>
            <person name="Chain P."/>
            <person name="Chen A."/>
            <person name="Krypides N."/>
            <person name="Mavromatis K."/>
            <person name="Markowitz V."/>
            <person name="Szeto E."/>
            <person name="Ivanova N."/>
            <person name="Mikhailova N."/>
            <person name="Ovchinnikova G."/>
            <person name="Pagani I."/>
            <person name="Pati A."/>
            <person name="Goodwin L."/>
            <person name="Peters L."/>
            <person name="Pitluck S."/>
            <person name="Woyke T."/>
            <person name="Kerfeld C."/>
        </authorList>
    </citation>
    <scope>NUCLEOTIDE SEQUENCE [LARGE SCALE GENOMIC DNA]</scope>
    <source>
        <strain evidence="22 23">PCC 6304</strain>
    </source>
</reference>
<evidence type="ECO:0000256" key="8">
    <source>
        <dbReference type="ARBA" id="ARBA00022692"/>
    </source>
</evidence>
<evidence type="ECO:0000256" key="1">
    <source>
        <dbReference type="ARBA" id="ARBA00000085"/>
    </source>
</evidence>
<dbReference type="CDD" id="cd17580">
    <property type="entry name" value="REC_2_DhkD-like"/>
    <property type="match status" value="1"/>
</dbReference>
<feature type="domain" description="PAS" evidence="20">
    <location>
        <begin position="1119"/>
        <end position="1173"/>
    </location>
</feature>
<keyword evidence="14" id="KW-0902">Two-component regulatory system</keyword>
<evidence type="ECO:0000256" key="10">
    <source>
        <dbReference type="ARBA" id="ARBA00022741"/>
    </source>
</evidence>
<evidence type="ECO:0000256" key="5">
    <source>
        <dbReference type="ARBA" id="ARBA00022519"/>
    </source>
</evidence>
<feature type="domain" description="PAC" evidence="21">
    <location>
        <begin position="798"/>
        <end position="850"/>
    </location>
</feature>
<dbReference type="SUPFAM" id="SSF47384">
    <property type="entry name" value="Homodimeric domain of signal transducing histidine kinase"/>
    <property type="match status" value="1"/>
</dbReference>
<dbReference type="SUPFAM" id="SSF55781">
    <property type="entry name" value="GAF domain-like"/>
    <property type="match status" value="1"/>
</dbReference>
<dbReference type="Pfam" id="PF02518">
    <property type="entry name" value="HATPase_c"/>
    <property type="match status" value="1"/>
</dbReference>
<comment type="catalytic activity">
    <reaction evidence="1">
        <text>ATP + protein L-histidine = ADP + protein N-phospho-L-histidine.</text>
        <dbReference type="EC" id="2.7.13.3"/>
    </reaction>
</comment>
<dbReference type="InterPro" id="IPR052162">
    <property type="entry name" value="Sensor_kinase/Photoreceptor"/>
</dbReference>
<dbReference type="Gene3D" id="1.10.287.130">
    <property type="match status" value="1"/>
</dbReference>
<dbReference type="PROSITE" id="PS50110">
    <property type="entry name" value="RESPONSE_REGULATORY"/>
    <property type="match status" value="1"/>
</dbReference>
<dbReference type="KEGG" id="oac:Oscil6304_5099"/>
<keyword evidence="12" id="KW-0067">ATP-binding</keyword>
<dbReference type="EMBL" id="CP003607">
    <property type="protein sequence ID" value="AFY84601.1"/>
    <property type="molecule type" value="Genomic_DNA"/>
</dbReference>
<dbReference type="CDD" id="cd00082">
    <property type="entry name" value="HisKA"/>
    <property type="match status" value="1"/>
</dbReference>
<feature type="domain" description="PAS" evidence="20">
    <location>
        <begin position="310"/>
        <end position="361"/>
    </location>
</feature>
<dbReference type="InterPro" id="IPR000700">
    <property type="entry name" value="PAS-assoc_C"/>
</dbReference>
<feature type="domain" description="PAS" evidence="20">
    <location>
        <begin position="598"/>
        <end position="680"/>
    </location>
</feature>
<dbReference type="SMART" id="SM00448">
    <property type="entry name" value="REC"/>
    <property type="match status" value="1"/>
</dbReference>
<dbReference type="GO" id="GO:0005886">
    <property type="term" value="C:plasma membrane"/>
    <property type="evidence" value="ECO:0007669"/>
    <property type="project" value="UniProtKB-SubCell"/>
</dbReference>
<dbReference type="InterPro" id="IPR036890">
    <property type="entry name" value="HATPase_C_sf"/>
</dbReference>
<evidence type="ECO:0000256" key="14">
    <source>
        <dbReference type="ARBA" id="ARBA00023012"/>
    </source>
</evidence>
<dbReference type="SMART" id="SM00387">
    <property type="entry name" value="HATPase_c"/>
    <property type="match status" value="1"/>
</dbReference>
<evidence type="ECO:0000256" key="4">
    <source>
        <dbReference type="ARBA" id="ARBA00022475"/>
    </source>
</evidence>
<dbReference type="Pfam" id="PF00072">
    <property type="entry name" value="Response_reg"/>
    <property type="match status" value="1"/>
</dbReference>
<dbReference type="eggNOG" id="COG2202">
    <property type="taxonomic scope" value="Bacteria"/>
</dbReference>
<evidence type="ECO:0000259" key="19">
    <source>
        <dbReference type="PROSITE" id="PS50110"/>
    </source>
</evidence>
<dbReference type="OrthoDB" id="5555607at2"/>
<dbReference type="SUPFAM" id="SSF55785">
    <property type="entry name" value="PYP-like sensor domain (PAS domain)"/>
    <property type="match status" value="9"/>
</dbReference>
<dbReference type="InterPro" id="IPR000014">
    <property type="entry name" value="PAS"/>
</dbReference>
<dbReference type="PANTHER" id="PTHR43304:SF1">
    <property type="entry name" value="PAC DOMAIN-CONTAINING PROTEIN"/>
    <property type="match status" value="1"/>
</dbReference>
<feature type="domain" description="PAC" evidence="21">
    <location>
        <begin position="1317"/>
        <end position="1368"/>
    </location>
</feature>
<evidence type="ECO:0000256" key="13">
    <source>
        <dbReference type="ARBA" id="ARBA00022989"/>
    </source>
</evidence>
<keyword evidence="8" id="KW-0812">Transmembrane</keyword>
<dbReference type="Pfam" id="PF13426">
    <property type="entry name" value="PAS_9"/>
    <property type="match status" value="2"/>
</dbReference>
<proteinExistence type="predicted"/>
<dbReference type="GO" id="GO:0000155">
    <property type="term" value="F:phosphorelay sensor kinase activity"/>
    <property type="evidence" value="ECO:0007669"/>
    <property type="project" value="InterPro"/>
</dbReference>
<feature type="coiled-coil region" evidence="17">
    <location>
        <begin position="1352"/>
        <end position="1379"/>
    </location>
</feature>
<dbReference type="SUPFAM" id="SSF52172">
    <property type="entry name" value="CheY-like"/>
    <property type="match status" value="1"/>
</dbReference>
<evidence type="ECO:0000256" key="9">
    <source>
        <dbReference type="ARBA" id="ARBA00022737"/>
    </source>
</evidence>
<evidence type="ECO:0000256" key="7">
    <source>
        <dbReference type="ARBA" id="ARBA00022679"/>
    </source>
</evidence>
<dbReference type="Pfam" id="PF08447">
    <property type="entry name" value="PAS_3"/>
    <property type="match status" value="4"/>
</dbReference>
<evidence type="ECO:0000256" key="15">
    <source>
        <dbReference type="ARBA" id="ARBA00023136"/>
    </source>
</evidence>
<keyword evidence="15" id="KW-0472">Membrane</keyword>
<dbReference type="InterPro" id="IPR005467">
    <property type="entry name" value="His_kinase_dom"/>
</dbReference>
<feature type="domain" description="Histidine kinase" evidence="18">
    <location>
        <begin position="1393"/>
        <end position="1611"/>
    </location>
</feature>
<dbReference type="InterPro" id="IPR036097">
    <property type="entry name" value="HisK_dim/P_sf"/>
</dbReference>
<organism evidence="22 23">
    <name type="scientific">Oscillatoria acuminata PCC 6304</name>
    <dbReference type="NCBI Taxonomy" id="56110"/>
    <lineage>
        <taxon>Bacteria</taxon>
        <taxon>Bacillati</taxon>
        <taxon>Cyanobacteriota</taxon>
        <taxon>Cyanophyceae</taxon>
        <taxon>Oscillatoriophycideae</taxon>
        <taxon>Oscillatoriales</taxon>
        <taxon>Oscillatoriaceae</taxon>
        <taxon>Oscillatoria</taxon>
    </lineage>
</organism>
<dbReference type="Gene3D" id="3.30.565.10">
    <property type="entry name" value="Histidine kinase-like ATPase, C-terminal domain"/>
    <property type="match status" value="1"/>
</dbReference>
<dbReference type="InterPro" id="IPR013655">
    <property type="entry name" value="PAS_fold_3"/>
</dbReference>
<keyword evidence="7" id="KW-0808">Transferase</keyword>
<dbReference type="SMART" id="SM00065">
    <property type="entry name" value="GAF"/>
    <property type="match status" value="1"/>
</dbReference>
<feature type="domain" description="PAS" evidence="20">
    <location>
        <begin position="1245"/>
        <end position="1314"/>
    </location>
</feature>
<dbReference type="Pfam" id="PF08448">
    <property type="entry name" value="PAS_4"/>
    <property type="match status" value="3"/>
</dbReference>
<dbReference type="SMART" id="SM00388">
    <property type="entry name" value="HisKA"/>
    <property type="match status" value="1"/>
</dbReference>
<evidence type="ECO:0000313" key="23">
    <source>
        <dbReference type="Proteomes" id="UP000010367"/>
    </source>
</evidence>
<keyword evidence="9" id="KW-0677">Repeat</keyword>
<dbReference type="InterPro" id="IPR004358">
    <property type="entry name" value="Sig_transdc_His_kin-like_C"/>
</dbReference>
<keyword evidence="10" id="KW-0547">Nucleotide-binding</keyword>
<feature type="domain" description="PAC" evidence="21">
    <location>
        <begin position="1066"/>
        <end position="1118"/>
    </location>
</feature>
<feature type="domain" description="Response regulatory" evidence="19">
    <location>
        <begin position="1637"/>
        <end position="1755"/>
    </location>
</feature>
<dbReference type="eggNOG" id="COG5002">
    <property type="taxonomic scope" value="Bacteria"/>
</dbReference>
<feature type="domain" description="PAC" evidence="21">
    <location>
        <begin position="1192"/>
        <end position="1244"/>
    </location>
</feature>
<evidence type="ECO:0000256" key="12">
    <source>
        <dbReference type="ARBA" id="ARBA00022840"/>
    </source>
</evidence>
<dbReference type="SUPFAM" id="SSF55874">
    <property type="entry name" value="ATPase domain of HSP90 chaperone/DNA topoisomerase II/histidine kinase"/>
    <property type="match status" value="1"/>
</dbReference>
<dbReference type="Gene3D" id="3.30.450.40">
    <property type="match status" value="1"/>
</dbReference>
<gene>
    <name evidence="22" type="ORF">Oscil6304_5099</name>
</gene>
<evidence type="ECO:0000256" key="16">
    <source>
        <dbReference type="PROSITE-ProRule" id="PRU00169"/>
    </source>
</evidence>
<dbReference type="eggNOG" id="COG2205">
    <property type="taxonomic scope" value="Bacteria"/>
</dbReference>